<organism evidence="3 4">
    <name type="scientific">Linum trigynum</name>
    <dbReference type="NCBI Taxonomy" id="586398"/>
    <lineage>
        <taxon>Eukaryota</taxon>
        <taxon>Viridiplantae</taxon>
        <taxon>Streptophyta</taxon>
        <taxon>Embryophyta</taxon>
        <taxon>Tracheophyta</taxon>
        <taxon>Spermatophyta</taxon>
        <taxon>Magnoliopsida</taxon>
        <taxon>eudicotyledons</taxon>
        <taxon>Gunneridae</taxon>
        <taxon>Pentapetalae</taxon>
        <taxon>rosids</taxon>
        <taxon>fabids</taxon>
        <taxon>Malpighiales</taxon>
        <taxon>Linaceae</taxon>
        <taxon>Linum</taxon>
    </lineage>
</organism>
<dbReference type="GO" id="GO:0004523">
    <property type="term" value="F:RNA-DNA hybrid ribonuclease activity"/>
    <property type="evidence" value="ECO:0007669"/>
    <property type="project" value="InterPro"/>
</dbReference>
<dbReference type="Gene3D" id="3.30.420.10">
    <property type="entry name" value="Ribonuclease H-like superfamily/Ribonuclease H"/>
    <property type="match status" value="1"/>
</dbReference>
<dbReference type="EMBL" id="OZ034820">
    <property type="protein sequence ID" value="CAL1399572.1"/>
    <property type="molecule type" value="Genomic_DNA"/>
</dbReference>
<feature type="region of interest" description="Disordered" evidence="1">
    <location>
        <begin position="141"/>
        <end position="162"/>
    </location>
</feature>
<reference evidence="3 4" key="1">
    <citation type="submission" date="2024-04" db="EMBL/GenBank/DDBJ databases">
        <authorList>
            <person name="Fracassetti M."/>
        </authorList>
    </citation>
    <scope>NUCLEOTIDE SEQUENCE [LARGE SCALE GENOMIC DNA]</scope>
</reference>
<dbReference type="PANTHER" id="PTHR47074">
    <property type="entry name" value="BNAC02G40300D PROTEIN"/>
    <property type="match status" value="1"/>
</dbReference>
<dbReference type="GO" id="GO:0003676">
    <property type="term" value="F:nucleic acid binding"/>
    <property type="evidence" value="ECO:0007669"/>
    <property type="project" value="InterPro"/>
</dbReference>
<dbReference type="CDD" id="cd06222">
    <property type="entry name" value="RNase_H_like"/>
    <property type="match status" value="1"/>
</dbReference>
<dbReference type="SUPFAM" id="SSF53098">
    <property type="entry name" value="Ribonuclease H-like"/>
    <property type="match status" value="1"/>
</dbReference>
<dbReference type="Proteomes" id="UP001497516">
    <property type="component" value="Chromosome 7"/>
</dbReference>
<feature type="domain" description="RNase H type-1" evidence="2">
    <location>
        <begin position="174"/>
        <end position="292"/>
    </location>
</feature>
<evidence type="ECO:0000313" key="3">
    <source>
        <dbReference type="EMBL" id="CAL1399572.1"/>
    </source>
</evidence>
<dbReference type="InterPro" id="IPR052929">
    <property type="entry name" value="RNase_H-like_EbsB-rel"/>
</dbReference>
<dbReference type="InterPro" id="IPR036397">
    <property type="entry name" value="RNaseH_sf"/>
</dbReference>
<accession>A0AAV2FNM5</accession>
<proteinExistence type="predicted"/>
<keyword evidence="4" id="KW-1185">Reference proteome</keyword>
<dbReference type="InterPro" id="IPR002156">
    <property type="entry name" value="RNaseH_domain"/>
</dbReference>
<dbReference type="PANTHER" id="PTHR47074:SF11">
    <property type="entry name" value="REVERSE TRANSCRIPTASE-LIKE PROTEIN"/>
    <property type="match status" value="1"/>
</dbReference>
<evidence type="ECO:0000256" key="1">
    <source>
        <dbReference type="SAM" id="MobiDB-lite"/>
    </source>
</evidence>
<dbReference type="AlphaFoldDB" id="A0AAV2FNM5"/>
<sequence>MEVAMEPLPASQTEVLCVEMHKRGPGNEGKSLLSKLFCDKGLPHLCGSYRIGPSHPLLLPSRGSWMAPGLALAGHDPLNTPILDWLFSLQARYSICLVQKVIFLMWQTWKTRNEFIFRGKIPWPPSTSSRAVLESQQWDACPARTPSSSPPIQLAPPPDHPTPPPSIHEFEIHCDGSFFEASQEAAYGVVVTNAHGQVCDGVAEPLHCFSPIEAEAKALWKGTLLATILHGPCLVRSDCLTLISAVQGHQKPWPGRAAAWIGCIKKALDDHPWIKLSHIKRADNAKANWVARSRAKNVLPIHWVQVLDVISHLL</sequence>
<dbReference type="InterPro" id="IPR044730">
    <property type="entry name" value="RNase_H-like_dom_plant"/>
</dbReference>
<name>A0AAV2FNM5_9ROSI</name>
<evidence type="ECO:0000313" key="4">
    <source>
        <dbReference type="Proteomes" id="UP001497516"/>
    </source>
</evidence>
<dbReference type="Pfam" id="PF13456">
    <property type="entry name" value="RVT_3"/>
    <property type="match status" value="1"/>
</dbReference>
<gene>
    <name evidence="3" type="ORF">LTRI10_LOCUS39748</name>
</gene>
<evidence type="ECO:0000259" key="2">
    <source>
        <dbReference type="Pfam" id="PF13456"/>
    </source>
</evidence>
<protein>
    <recommendedName>
        <fullName evidence="2">RNase H type-1 domain-containing protein</fullName>
    </recommendedName>
</protein>
<dbReference type="InterPro" id="IPR012337">
    <property type="entry name" value="RNaseH-like_sf"/>
</dbReference>
<feature type="compositionally biased region" description="Pro residues" evidence="1">
    <location>
        <begin position="153"/>
        <end position="162"/>
    </location>
</feature>